<feature type="binding site" description="covalent" evidence="14">
    <location>
        <position position="39"/>
    </location>
    <ligand>
        <name>heme</name>
        <dbReference type="ChEBI" id="CHEBI:30413"/>
        <label>1</label>
    </ligand>
</feature>
<evidence type="ECO:0000256" key="1">
    <source>
        <dbReference type="ARBA" id="ARBA00004249"/>
    </source>
</evidence>
<keyword evidence="6 13" id="KW-0349">Heme</keyword>
<comment type="caution">
    <text evidence="18">The sequence shown here is derived from an EMBL/GenBank/DDBJ whole genome shotgun (WGS) entry which is preliminary data.</text>
</comment>
<feature type="binding site" description="covalent" evidence="14">
    <location>
        <position position="164"/>
    </location>
    <ligand>
        <name>heme</name>
        <dbReference type="ChEBI" id="CHEBI:30413"/>
        <label>4</label>
    </ligand>
</feature>
<feature type="binding site" description="axial binding residue" evidence="15">
    <location>
        <position position="133"/>
    </location>
    <ligand>
        <name>heme</name>
        <dbReference type="ChEBI" id="CHEBI:30413"/>
        <label>3</label>
    </ligand>
    <ligandPart>
        <name>Fe</name>
        <dbReference type="ChEBI" id="CHEBI:18248"/>
    </ligandPart>
</feature>
<evidence type="ECO:0000313" key="19">
    <source>
        <dbReference type="Proteomes" id="UP000254848"/>
    </source>
</evidence>
<feature type="binding site" description="axial binding residue" evidence="15">
    <location>
        <position position="165"/>
    </location>
    <ligand>
        <name>heme</name>
        <dbReference type="ChEBI" id="CHEBI:30413"/>
        <label>4</label>
    </ligand>
    <ligandPart>
        <name>Fe</name>
        <dbReference type="ChEBI" id="CHEBI:18248"/>
    </ligandPart>
</feature>
<keyword evidence="7 16" id="KW-0812">Transmembrane</keyword>
<dbReference type="InterPro" id="IPR051174">
    <property type="entry name" value="Cytochrome_c-type_ET"/>
</dbReference>
<comment type="PTM">
    <text evidence="14">Binds 5 heme groups per subunit.</text>
</comment>
<comment type="similarity">
    <text evidence="2 13">Belongs to the TorC/TorY family.</text>
</comment>
<feature type="binding site" description="covalent" evidence="14">
    <location>
        <position position="68"/>
    </location>
    <ligand>
        <name>heme</name>
        <dbReference type="ChEBI" id="CHEBI:30413"/>
        <label>2</label>
    </ligand>
</feature>
<feature type="binding site" description="covalent" evidence="14">
    <location>
        <position position="129"/>
    </location>
    <ligand>
        <name>heme</name>
        <dbReference type="ChEBI" id="CHEBI:30413"/>
        <label>3</label>
    </ligand>
</feature>
<dbReference type="Proteomes" id="UP000254848">
    <property type="component" value="Unassembled WGS sequence"/>
</dbReference>
<organism evidence="18 19">
    <name type="scientific">Enterobacillus tribolii</name>
    <dbReference type="NCBI Taxonomy" id="1487935"/>
    <lineage>
        <taxon>Bacteria</taxon>
        <taxon>Pseudomonadati</taxon>
        <taxon>Pseudomonadota</taxon>
        <taxon>Gammaproteobacteria</taxon>
        <taxon>Enterobacterales</taxon>
        <taxon>Hafniaceae</taxon>
        <taxon>Enterobacillus</taxon>
    </lineage>
</organism>
<evidence type="ECO:0000256" key="7">
    <source>
        <dbReference type="ARBA" id="ARBA00022692"/>
    </source>
</evidence>
<evidence type="ECO:0000256" key="9">
    <source>
        <dbReference type="ARBA" id="ARBA00022982"/>
    </source>
</evidence>
<dbReference type="InterPro" id="IPR005126">
    <property type="entry name" value="NapC/NirT_cyt_c_N"/>
</dbReference>
<evidence type="ECO:0000256" key="15">
    <source>
        <dbReference type="PIRSR" id="PIRSR000014-2"/>
    </source>
</evidence>
<proteinExistence type="inferred from homology"/>
<feature type="binding site" description="covalent" evidence="14">
    <location>
        <position position="71"/>
    </location>
    <ligand>
        <name>heme</name>
        <dbReference type="ChEBI" id="CHEBI:30413"/>
        <label>2</label>
    </ligand>
</feature>
<feature type="binding site" description="axial binding residue" evidence="15">
    <location>
        <position position="326"/>
    </location>
    <ligand>
        <name>heme</name>
        <dbReference type="ChEBI" id="CHEBI:30413"/>
        <label>5</label>
    </ligand>
    <ligandPart>
        <name>Fe</name>
        <dbReference type="ChEBI" id="CHEBI:18248"/>
    </ligandPart>
</feature>
<keyword evidence="5 13" id="KW-0997">Cell inner membrane</keyword>
<keyword evidence="8 13" id="KW-0479">Metal-binding</keyword>
<keyword evidence="10 16" id="KW-1133">Transmembrane helix</keyword>
<keyword evidence="11 13" id="KW-0408">Iron</keyword>
<evidence type="ECO:0000256" key="11">
    <source>
        <dbReference type="ARBA" id="ARBA00023004"/>
    </source>
</evidence>
<dbReference type="AlphaFoldDB" id="A0A370R2T2"/>
<dbReference type="GO" id="GO:0005506">
    <property type="term" value="F:iron ion binding"/>
    <property type="evidence" value="ECO:0007669"/>
    <property type="project" value="UniProtKB-UniRule"/>
</dbReference>
<dbReference type="NCBIfam" id="NF011606">
    <property type="entry name" value="PRK15032.1"/>
    <property type="match status" value="1"/>
</dbReference>
<feature type="transmembrane region" description="Helical" evidence="16">
    <location>
        <begin position="7"/>
        <end position="27"/>
    </location>
</feature>
<dbReference type="FunFam" id="1.10.3820.10:FF:000001">
    <property type="entry name" value="Cytochrome c-type protein"/>
    <property type="match status" value="1"/>
</dbReference>
<evidence type="ECO:0000313" key="18">
    <source>
        <dbReference type="EMBL" id="RDK96708.1"/>
    </source>
</evidence>
<feature type="binding site" description="covalent" evidence="14">
    <location>
        <position position="322"/>
    </location>
    <ligand>
        <name>heme</name>
        <dbReference type="ChEBI" id="CHEBI:30413"/>
        <label>5</label>
    </ligand>
</feature>
<comment type="subcellular location">
    <subcellularLocation>
        <location evidence="1">Cell inner membrane</location>
        <topology evidence="1">Single-pass type II membrane protein</topology>
    </subcellularLocation>
</comment>
<feature type="binding site" description="covalent" evidence="14">
    <location>
        <position position="132"/>
    </location>
    <ligand>
        <name>heme</name>
        <dbReference type="ChEBI" id="CHEBI:30413"/>
        <label>3</label>
    </ligand>
</feature>
<evidence type="ECO:0000256" key="6">
    <source>
        <dbReference type="ARBA" id="ARBA00022617"/>
    </source>
</evidence>
<keyword evidence="12 13" id="KW-0472">Membrane</keyword>
<dbReference type="InterPro" id="IPR038266">
    <property type="entry name" value="NapC/NirT_cytc_sf"/>
</dbReference>
<protein>
    <recommendedName>
        <fullName evidence="13">Cytochrome c-type protein</fullName>
    </recommendedName>
</protein>
<evidence type="ECO:0000256" key="3">
    <source>
        <dbReference type="ARBA" id="ARBA00022448"/>
    </source>
</evidence>
<evidence type="ECO:0000256" key="5">
    <source>
        <dbReference type="ARBA" id="ARBA00022519"/>
    </source>
</evidence>
<evidence type="ECO:0000259" key="17">
    <source>
        <dbReference type="Pfam" id="PF03264"/>
    </source>
</evidence>
<dbReference type="PIRSF" id="PIRSF000014">
    <property type="entry name" value="4_hem_cytch_TorC"/>
    <property type="match status" value="1"/>
</dbReference>
<dbReference type="GO" id="GO:0020037">
    <property type="term" value="F:heme binding"/>
    <property type="evidence" value="ECO:0007669"/>
    <property type="project" value="UniProtKB-UniRule"/>
</dbReference>
<keyword evidence="9 13" id="KW-0249">Electron transport</keyword>
<keyword evidence="4 13" id="KW-1003">Cell membrane</keyword>
<dbReference type="PANTHER" id="PTHR30333:SF2">
    <property type="entry name" value="CYTOCHROME C-TYPE PROTEIN TORC"/>
    <property type="match status" value="1"/>
</dbReference>
<dbReference type="InterPro" id="IPR036909">
    <property type="entry name" value="Cyt_c-like_dom_sf"/>
</dbReference>
<evidence type="ECO:0000256" key="4">
    <source>
        <dbReference type="ARBA" id="ARBA00022475"/>
    </source>
</evidence>
<dbReference type="SUPFAM" id="SSF46626">
    <property type="entry name" value="Cytochrome c"/>
    <property type="match status" value="1"/>
</dbReference>
<accession>A0A370R2T2</accession>
<dbReference type="Pfam" id="PF03264">
    <property type="entry name" value="Cytochrom_NNT"/>
    <property type="match status" value="1"/>
</dbReference>
<dbReference type="GO" id="GO:0009276">
    <property type="term" value="C:Gram-negative-bacterium-type cell wall"/>
    <property type="evidence" value="ECO:0007669"/>
    <property type="project" value="UniProtKB-UniRule"/>
</dbReference>
<evidence type="ECO:0000256" key="8">
    <source>
        <dbReference type="ARBA" id="ARBA00022723"/>
    </source>
</evidence>
<name>A0A370R2T2_9GAMM</name>
<feature type="binding site" description="covalent" evidence="14">
    <location>
        <position position="161"/>
    </location>
    <ligand>
        <name>heme</name>
        <dbReference type="ChEBI" id="CHEBI:30413"/>
        <label>4</label>
    </ligand>
</feature>
<evidence type="ECO:0000256" key="12">
    <source>
        <dbReference type="ARBA" id="ARBA00023136"/>
    </source>
</evidence>
<dbReference type="InterPro" id="IPR009154">
    <property type="entry name" value="Membr-bd_4haem_cyt_TorC"/>
</dbReference>
<evidence type="ECO:0000256" key="10">
    <source>
        <dbReference type="ARBA" id="ARBA00022989"/>
    </source>
</evidence>
<gene>
    <name evidence="18" type="ORF">C8D90_101139</name>
</gene>
<evidence type="ECO:0000256" key="16">
    <source>
        <dbReference type="SAM" id="Phobius"/>
    </source>
</evidence>
<dbReference type="GO" id="GO:0005886">
    <property type="term" value="C:plasma membrane"/>
    <property type="evidence" value="ECO:0007669"/>
    <property type="project" value="UniProtKB-SubCell"/>
</dbReference>
<feature type="binding site" description="axial binding residue" evidence="15">
    <location>
        <position position="72"/>
    </location>
    <ligand>
        <name>heme</name>
        <dbReference type="ChEBI" id="CHEBI:30413"/>
        <label>2</label>
    </ligand>
    <ligandPart>
        <name>Fe</name>
        <dbReference type="ChEBI" id="CHEBI:18248"/>
    </ligandPart>
</feature>
<keyword evidence="3 13" id="KW-0813">Transport</keyword>
<dbReference type="GO" id="GO:0009061">
    <property type="term" value="P:anaerobic respiration"/>
    <property type="evidence" value="ECO:0007669"/>
    <property type="project" value="TreeGrafter"/>
</dbReference>
<evidence type="ECO:0000256" key="14">
    <source>
        <dbReference type="PIRSR" id="PIRSR000014-1"/>
    </source>
</evidence>
<evidence type="ECO:0000256" key="13">
    <source>
        <dbReference type="PIRNR" id="PIRNR000014"/>
    </source>
</evidence>
<sequence length="378" mass="42038">MALIKRHALWWAVAGGVITAIVILGAWQGVHYTSSTEFCLSCHSMNTAGKEYQQSIHFKNASGVRAECRDCHIPPGAIPMLVRKTQALNDLYRTFISPSIDTPEKFAEKRAELAQREWKRMSDSASATCKSCHRYEAMDHARQSPNAAAQMTAAAAKNSNCIDCHKGIAHRMPDMSSGFRDEFKRLVRQSAPPVVGKTLFTLTEKSIYAGPDGAKGRAMLMPATEVRVLSREGDNVRVEIVGWRESAGRGRVITQYPGKRVFSAVLDESLMQGVKVLKTQVDPDSHQEWQQISVPVWSRGDGFISDIRPVWQYAGQMLQSTCSACHGVPATTRYSANGWIAGLKAMSTYYRLSNEEERILLKYLQTHASDVPQTENNK</sequence>
<feature type="binding site" description="covalent" evidence="14">
    <location>
        <position position="42"/>
    </location>
    <ligand>
        <name>heme</name>
        <dbReference type="ChEBI" id="CHEBI:30413"/>
        <label>1</label>
    </ligand>
</feature>
<feature type="binding site" description="axial binding residue" evidence="15">
    <location>
        <position position="43"/>
    </location>
    <ligand>
        <name>heme</name>
        <dbReference type="ChEBI" id="CHEBI:30413"/>
        <label>1</label>
    </ligand>
    <ligandPart>
        <name>Fe</name>
        <dbReference type="ChEBI" id="CHEBI:18248"/>
    </ligandPart>
</feature>
<reference evidence="18 19" key="1">
    <citation type="submission" date="2018-07" db="EMBL/GenBank/DDBJ databases">
        <title>Genomic Encyclopedia of Type Strains, Phase IV (KMG-IV): sequencing the most valuable type-strain genomes for metagenomic binning, comparative biology and taxonomic classification.</title>
        <authorList>
            <person name="Goeker M."/>
        </authorList>
    </citation>
    <scope>NUCLEOTIDE SEQUENCE [LARGE SCALE GENOMIC DNA]</scope>
    <source>
        <strain evidence="18 19">DSM 103736</strain>
    </source>
</reference>
<evidence type="ECO:0000256" key="2">
    <source>
        <dbReference type="ARBA" id="ARBA00006417"/>
    </source>
</evidence>
<dbReference type="OrthoDB" id="9782159at2"/>
<dbReference type="GO" id="GO:0009055">
    <property type="term" value="F:electron transfer activity"/>
    <property type="evidence" value="ECO:0007669"/>
    <property type="project" value="UniProtKB-UniRule"/>
</dbReference>
<dbReference type="RefSeq" id="WP_115456505.1">
    <property type="nucleotide sequence ID" value="NZ_QRAP01000001.1"/>
</dbReference>
<keyword evidence="19" id="KW-1185">Reference proteome</keyword>
<feature type="domain" description="NapC/NirT cytochrome c N-terminal" evidence="17">
    <location>
        <begin position="9"/>
        <end position="175"/>
    </location>
</feature>
<dbReference type="Gene3D" id="1.10.3820.10">
    <property type="entry name" value="Di-heme elbow motif domain"/>
    <property type="match status" value="1"/>
</dbReference>
<feature type="binding site" description="covalent" evidence="14">
    <location>
        <position position="325"/>
    </location>
    <ligand>
        <name>heme</name>
        <dbReference type="ChEBI" id="CHEBI:30413"/>
        <label>5</label>
    </ligand>
</feature>
<dbReference type="EMBL" id="QRAP01000001">
    <property type="protein sequence ID" value="RDK96708.1"/>
    <property type="molecule type" value="Genomic_DNA"/>
</dbReference>
<dbReference type="SUPFAM" id="SSF48695">
    <property type="entry name" value="Multiheme cytochromes"/>
    <property type="match status" value="1"/>
</dbReference>
<dbReference type="PANTHER" id="PTHR30333">
    <property type="entry name" value="CYTOCHROME C-TYPE PROTEIN"/>
    <property type="match status" value="1"/>
</dbReference>
<dbReference type="InterPro" id="IPR036280">
    <property type="entry name" value="Multihaem_cyt_sf"/>
</dbReference>